<evidence type="ECO:0000313" key="4">
    <source>
        <dbReference type="Proteomes" id="UP000809273"/>
    </source>
</evidence>
<dbReference type="SUPFAM" id="SSF55073">
    <property type="entry name" value="Nucleotide cyclase"/>
    <property type="match status" value="1"/>
</dbReference>
<dbReference type="PANTHER" id="PTHR45138">
    <property type="entry name" value="REGULATORY COMPONENTS OF SENSORY TRANSDUCTION SYSTEM"/>
    <property type="match status" value="1"/>
</dbReference>
<keyword evidence="1" id="KW-0472">Membrane</keyword>
<dbReference type="Proteomes" id="UP000809273">
    <property type="component" value="Unassembled WGS sequence"/>
</dbReference>
<dbReference type="EMBL" id="JAFGIX010000060">
    <property type="protein sequence ID" value="MBN1573924.1"/>
    <property type="molecule type" value="Genomic_DNA"/>
</dbReference>
<dbReference type="InterPro" id="IPR000160">
    <property type="entry name" value="GGDEF_dom"/>
</dbReference>
<dbReference type="PROSITE" id="PS50887">
    <property type="entry name" value="GGDEF"/>
    <property type="match status" value="1"/>
</dbReference>
<dbReference type="InterPro" id="IPR050469">
    <property type="entry name" value="Diguanylate_Cyclase"/>
</dbReference>
<dbReference type="Pfam" id="PF01590">
    <property type="entry name" value="GAF"/>
    <property type="match status" value="1"/>
</dbReference>
<keyword evidence="1" id="KW-0812">Transmembrane</keyword>
<organism evidence="3 4">
    <name type="scientific">Candidatus Zymogenus saltonus</name>
    <dbReference type="NCBI Taxonomy" id="2844893"/>
    <lineage>
        <taxon>Bacteria</taxon>
        <taxon>Deltaproteobacteria</taxon>
        <taxon>Candidatus Zymogenia</taxon>
        <taxon>Candidatus Zymogeniales</taxon>
        <taxon>Candidatus Zymogenaceae</taxon>
        <taxon>Candidatus Zymogenus</taxon>
    </lineage>
</organism>
<feature type="transmembrane region" description="Helical" evidence="1">
    <location>
        <begin position="54"/>
        <end position="79"/>
    </location>
</feature>
<dbReference type="GO" id="GO:0052621">
    <property type="term" value="F:diguanylate cyclase activity"/>
    <property type="evidence" value="ECO:0007669"/>
    <property type="project" value="TreeGrafter"/>
</dbReference>
<dbReference type="GO" id="GO:0043709">
    <property type="term" value="P:cell adhesion involved in single-species biofilm formation"/>
    <property type="evidence" value="ECO:0007669"/>
    <property type="project" value="TreeGrafter"/>
</dbReference>
<gene>
    <name evidence="3" type="ORF">JW984_12070</name>
</gene>
<sequence>MTLPLVPLFLTAVVRLGGSGRSILTEIEFALIFAVLTIVVIHITGLSNSSLYPMLFLTASILAVVLDIKVSIGTFLFLAVSDIISVYVIERPVEITEMVFKRTVVSSLFFIFFLLYGRIEFVKRAEIGRRLRRFEEDLKGVKGGAFVEKGGVSGETIEKEAVKTLANVDDTMFEILDGARDALKVNGICYLVPDMEGGGFRVREGSSLKGEFNFDSSVEDKHFRTVMRTGRPLTIHGEGGGGKLDPDYYIDTPSGVSILAVVPVFDEGEVKGVLVFDGRIDDGESEGRLPIFRLVAFMVGEMVGYRVHLSRFVVNLRELEELYAVSRKLAEAKKVGDVLDIVFAAAARMLPVKSMAFTSSRGDESVVISYWGEDAEKYRKIRFENGDSLVGWVLENRKYLVYEGGGKRRDVFGQKHKIEKGRAFMIFPLVSEEELIGTFVLILRSERLPYRFYIRIMEVIINMTAVSMVGLRLMKRLNRLAVTDPMTGLFNRRRFNRALREQWEQAERYSENLSLLIIDIDFFKKINDTYGHSAGDEVIKEVSNTILKITRKVDIVSRIGGEEFAVLLPRISRESGLATAERIRRAVKKGMIRAGSGNISVTVSVGVASYPGDWPSVEELMKGADDALYRAKETGRDRCVAK</sequence>
<protein>
    <submittedName>
        <fullName evidence="3">Diguanylate cyclase</fullName>
    </submittedName>
</protein>
<dbReference type="Gene3D" id="3.30.70.270">
    <property type="match status" value="1"/>
</dbReference>
<comment type="caution">
    <text evidence="3">The sequence shown here is derived from an EMBL/GenBank/DDBJ whole genome shotgun (WGS) entry which is preliminary data.</text>
</comment>
<reference evidence="3" key="1">
    <citation type="journal article" date="2021" name="Environ. Microbiol.">
        <title>Genomic characterization of three novel Desulfobacterota classes expand the metabolic and phylogenetic diversity of the phylum.</title>
        <authorList>
            <person name="Murphy C.L."/>
            <person name="Biggerstaff J."/>
            <person name="Eichhorn A."/>
            <person name="Ewing E."/>
            <person name="Shahan R."/>
            <person name="Soriano D."/>
            <person name="Stewart S."/>
            <person name="VanMol K."/>
            <person name="Walker R."/>
            <person name="Walters P."/>
            <person name="Elshahed M.S."/>
            <person name="Youssef N.H."/>
        </authorList>
    </citation>
    <scope>NUCLEOTIDE SEQUENCE</scope>
    <source>
        <strain evidence="3">Zod_Metabat.24</strain>
    </source>
</reference>
<dbReference type="SUPFAM" id="SSF55781">
    <property type="entry name" value="GAF domain-like"/>
    <property type="match status" value="2"/>
</dbReference>
<reference evidence="3" key="2">
    <citation type="submission" date="2021-01" db="EMBL/GenBank/DDBJ databases">
        <authorList>
            <person name="Hahn C.R."/>
            <person name="Youssef N.H."/>
            <person name="Elshahed M."/>
        </authorList>
    </citation>
    <scope>NUCLEOTIDE SEQUENCE</scope>
    <source>
        <strain evidence="3">Zod_Metabat.24</strain>
    </source>
</reference>
<evidence type="ECO:0000256" key="1">
    <source>
        <dbReference type="SAM" id="Phobius"/>
    </source>
</evidence>
<accession>A0A9D8KFW0</accession>
<dbReference type="GO" id="GO:1902201">
    <property type="term" value="P:negative regulation of bacterial-type flagellum-dependent cell motility"/>
    <property type="evidence" value="ECO:0007669"/>
    <property type="project" value="TreeGrafter"/>
</dbReference>
<dbReference type="FunFam" id="3.30.70.270:FF:000001">
    <property type="entry name" value="Diguanylate cyclase domain protein"/>
    <property type="match status" value="1"/>
</dbReference>
<dbReference type="InterPro" id="IPR029787">
    <property type="entry name" value="Nucleotide_cyclase"/>
</dbReference>
<dbReference type="InterPro" id="IPR003018">
    <property type="entry name" value="GAF"/>
</dbReference>
<feature type="transmembrane region" description="Helical" evidence="1">
    <location>
        <begin position="29"/>
        <end position="47"/>
    </location>
</feature>
<feature type="transmembrane region" description="Helical" evidence="1">
    <location>
        <begin position="99"/>
        <end position="119"/>
    </location>
</feature>
<dbReference type="PANTHER" id="PTHR45138:SF9">
    <property type="entry name" value="DIGUANYLATE CYCLASE DGCM-RELATED"/>
    <property type="match status" value="1"/>
</dbReference>
<dbReference type="InterPro" id="IPR029016">
    <property type="entry name" value="GAF-like_dom_sf"/>
</dbReference>
<proteinExistence type="predicted"/>
<dbReference type="AlphaFoldDB" id="A0A9D8KFW0"/>
<dbReference type="InterPro" id="IPR043128">
    <property type="entry name" value="Rev_trsase/Diguanyl_cyclase"/>
</dbReference>
<feature type="domain" description="GGDEF" evidence="2">
    <location>
        <begin position="511"/>
        <end position="642"/>
    </location>
</feature>
<evidence type="ECO:0000313" key="3">
    <source>
        <dbReference type="EMBL" id="MBN1573924.1"/>
    </source>
</evidence>
<dbReference type="CDD" id="cd01949">
    <property type="entry name" value="GGDEF"/>
    <property type="match status" value="1"/>
</dbReference>
<dbReference type="NCBIfam" id="TIGR00254">
    <property type="entry name" value="GGDEF"/>
    <property type="match status" value="1"/>
</dbReference>
<dbReference type="Gene3D" id="3.30.450.40">
    <property type="match status" value="2"/>
</dbReference>
<dbReference type="GO" id="GO:0005886">
    <property type="term" value="C:plasma membrane"/>
    <property type="evidence" value="ECO:0007669"/>
    <property type="project" value="TreeGrafter"/>
</dbReference>
<name>A0A9D8KFW0_9DELT</name>
<evidence type="ECO:0000259" key="2">
    <source>
        <dbReference type="PROSITE" id="PS50887"/>
    </source>
</evidence>
<keyword evidence="1" id="KW-1133">Transmembrane helix</keyword>
<dbReference type="Pfam" id="PF00990">
    <property type="entry name" value="GGDEF"/>
    <property type="match status" value="1"/>
</dbReference>
<dbReference type="SMART" id="SM00267">
    <property type="entry name" value="GGDEF"/>
    <property type="match status" value="1"/>
</dbReference>